<name>A0A850R2M2_9LACO</name>
<dbReference type="SFLD" id="SFLDS00003">
    <property type="entry name" value="Haloacid_Dehalogenase"/>
    <property type="match status" value="1"/>
</dbReference>
<dbReference type="NCBIfam" id="TIGR01549">
    <property type="entry name" value="HAD-SF-IA-v1"/>
    <property type="match status" value="1"/>
</dbReference>
<organism evidence="1 2">
    <name type="scientific">Bombilactobacillus apium</name>
    <dbReference type="NCBI Taxonomy" id="2675299"/>
    <lineage>
        <taxon>Bacteria</taxon>
        <taxon>Bacillati</taxon>
        <taxon>Bacillota</taxon>
        <taxon>Bacilli</taxon>
        <taxon>Lactobacillales</taxon>
        <taxon>Lactobacillaceae</taxon>
        <taxon>Bombilactobacillus</taxon>
    </lineage>
</organism>
<dbReference type="PANTHER" id="PTHR43434:SF26">
    <property type="entry name" value="PYROPHOSPHATASE PPAX"/>
    <property type="match status" value="1"/>
</dbReference>
<dbReference type="Gene3D" id="1.10.150.240">
    <property type="entry name" value="Putative phosphatase, domain 2"/>
    <property type="match status" value="1"/>
</dbReference>
<dbReference type="PANTHER" id="PTHR43434">
    <property type="entry name" value="PHOSPHOGLYCOLATE PHOSPHATASE"/>
    <property type="match status" value="1"/>
</dbReference>
<dbReference type="SFLD" id="SFLDG01129">
    <property type="entry name" value="C1.5:_HAD__Beta-PGM__Phosphata"/>
    <property type="match status" value="1"/>
</dbReference>
<accession>A0A850R2M2</accession>
<reference evidence="1 2" key="1">
    <citation type="submission" date="2020-06" db="EMBL/GenBank/DDBJ databases">
        <authorList>
            <person name="Kang J."/>
        </authorList>
    </citation>
    <scope>NUCLEOTIDE SEQUENCE [LARGE SCALE GENOMIC DNA]</scope>
    <source>
        <strain evidence="1 2">DCY120</strain>
    </source>
</reference>
<dbReference type="InterPro" id="IPR023214">
    <property type="entry name" value="HAD_sf"/>
</dbReference>
<dbReference type="InterPro" id="IPR050155">
    <property type="entry name" value="HAD-like_hydrolase_sf"/>
</dbReference>
<dbReference type="InterPro" id="IPR006439">
    <property type="entry name" value="HAD-SF_hydro_IA"/>
</dbReference>
<gene>
    <name evidence="1" type="ORF">HU830_03590</name>
</gene>
<evidence type="ECO:0000313" key="2">
    <source>
        <dbReference type="Proteomes" id="UP000563523"/>
    </source>
</evidence>
<evidence type="ECO:0000313" key="1">
    <source>
        <dbReference type="EMBL" id="NVY96261.1"/>
    </source>
</evidence>
<dbReference type="EMBL" id="JABZEC010000003">
    <property type="protein sequence ID" value="NVY96261.1"/>
    <property type="molecule type" value="Genomic_DNA"/>
</dbReference>
<dbReference type="GO" id="GO:0005829">
    <property type="term" value="C:cytosol"/>
    <property type="evidence" value="ECO:0007669"/>
    <property type="project" value="TreeGrafter"/>
</dbReference>
<comment type="caution">
    <text evidence="1">The sequence shown here is derived from an EMBL/GenBank/DDBJ whole genome shotgun (WGS) entry which is preliminary data.</text>
</comment>
<dbReference type="SFLD" id="SFLDG01135">
    <property type="entry name" value="C1.5.6:_HAD__Beta-PGM__Phospha"/>
    <property type="match status" value="1"/>
</dbReference>
<keyword evidence="1" id="KW-0378">Hydrolase</keyword>
<dbReference type="RefSeq" id="WP_176942431.1">
    <property type="nucleotide sequence ID" value="NZ_JABZEC010000003.1"/>
</dbReference>
<dbReference type="InterPro" id="IPR023198">
    <property type="entry name" value="PGP-like_dom2"/>
</dbReference>
<proteinExistence type="predicted"/>
<dbReference type="Gene3D" id="3.40.50.1000">
    <property type="entry name" value="HAD superfamily/HAD-like"/>
    <property type="match status" value="1"/>
</dbReference>
<sequence>MVKNIIFDIDGTLLDTKEAGLAALQKTLLEEYNIKQTIAELEFAFSSTADQVFKKYQIPESEYTSMAQKVTSNAFEFTDEVKPFPGIKFLLAELNHRQVPMAVVTSETRDELEDIFLQTSISPYFHHFVTADQVSHPKPAAEPTLKALELLEARPEETLFVGDAATDIGSAHHADVAFGLATWGANSSQDFTEAEYQFQTPQEILATLN</sequence>
<dbReference type="InterPro" id="IPR036412">
    <property type="entry name" value="HAD-like_sf"/>
</dbReference>
<dbReference type="Proteomes" id="UP000563523">
    <property type="component" value="Unassembled WGS sequence"/>
</dbReference>
<dbReference type="GO" id="GO:0006281">
    <property type="term" value="P:DNA repair"/>
    <property type="evidence" value="ECO:0007669"/>
    <property type="project" value="TreeGrafter"/>
</dbReference>
<keyword evidence="2" id="KW-1185">Reference proteome</keyword>
<protein>
    <submittedName>
        <fullName evidence="1">HAD family hydrolase</fullName>
    </submittedName>
</protein>
<dbReference type="GO" id="GO:0008967">
    <property type="term" value="F:phosphoglycolate phosphatase activity"/>
    <property type="evidence" value="ECO:0007669"/>
    <property type="project" value="TreeGrafter"/>
</dbReference>
<dbReference type="SUPFAM" id="SSF56784">
    <property type="entry name" value="HAD-like"/>
    <property type="match status" value="1"/>
</dbReference>
<dbReference type="InterPro" id="IPR041492">
    <property type="entry name" value="HAD_2"/>
</dbReference>
<dbReference type="AlphaFoldDB" id="A0A850R2M2"/>
<dbReference type="Pfam" id="PF13419">
    <property type="entry name" value="HAD_2"/>
    <property type="match status" value="1"/>
</dbReference>